<proteinExistence type="predicted"/>
<dbReference type="GO" id="GO:0032259">
    <property type="term" value="P:methylation"/>
    <property type="evidence" value="ECO:0007669"/>
    <property type="project" value="UniProtKB-KW"/>
</dbReference>
<keyword evidence="2" id="KW-0489">Methyltransferase</keyword>
<dbReference type="RefSeq" id="WP_213655123.1">
    <property type="nucleotide sequence ID" value="NZ_BOSL01000007.1"/>
</dbReference>
<dbReference type="PANTHER" id="PTHR43591">
    <property type="entry name" value="METHYLTRANSFERASE"/>
    <property type="match status" value="1"/>
</dbReference>
<reference evidence="2 3" key="1">
    <citation type="submission" date="2021-03" db="EMBL/GenBank/DDBJ databases">
        <title>Antimicrobial resistance genes in bacteria isolated from Japanese honey, and their potential for conferring macrolide and lincosamide resistance in the American foulbrood pathogen Paenibacillus larvae.</title>
        <authorList>
            <person name="Okamoto M."/>
            <person name="Kumagai M."/>
            <person name="Kanamori H."/>
            <person name="Takamatsu D."/>
        </authorList>
    </citation>
    <scope>NUCLEOTIDE SEQUENCE [LARGE SCALE GENOMIC DNA]</scope>
    <source>
        <strain evidence="2 3">J42TS3</strain>
    </source>
</reference>
<comment type="caution">
    <text evidence="2">The sequence shown here is derived from an EMBL/GenBank/DDBJ whole genome shotgun (WGS) entry which is preliminary data.</text>
</comment>
<evidence type="ECO:0000313" key="2">
    <source>
        <dbReference type="EMBL" id="GIP53620.1"/>
    </source>
</evidence>
<dbReference type="Proteomes" id="UP000679992">
    <property type="component" value="Unassembled WGS sequence"/>
</dbReference>
<dbReference type="Gene3D" id="3.40.50.150">
    <property type="entry name" value="Vaccinia Virus protein VP39"/>
    <property type="match status" value="1"/>
</dbReference>
<dbReference type="InterPro" id="IPR029063">
    <property type="entry name" value="SAM-dependent_MTases_sf"/>
</dbReference>
<gene>
    <name evidence="2" type="ORF">J42TS3_26550</name>
</gene>
<dbReference type="GO" id="GO:0008168">
    <property type="term" value="F:methyltransferase activity"/>
    <property type="evidence" value="ECO:0007669"/>
    <property type="project" value="UniProtKB-KW"/>
</dbReference>
<accession>A0ABQ4MDX7</accession>
<organism evidence="2 3">
    <name type="scientific">Paenibacillus vini</name>
    <dbReference type="NCBI Taxonomy" id="1476024"/>
    <lineage>
        <taxon>Bacteria</taxon>
        <taxon>Bacillati</taxon>
        <taxon>Bacillota</taxon>
        <taxon>Bacilli</taxon>
        <taxon>Bacillales</taxon>
        <taxon>Paenibacillaceae</taxon>
        <taxon>Paenibacillus</taxon>
    </lineage>
</organism>
<sequence length="257" mass="29984">MPIDFHDSRNQSTYTTRVAEEQWLRTIEEYVDFKGKHVLDVGCGGGIYSKAFALSGAAHVTAMDFSVEMLKGAKENCKDVNNISFIQGSALDTNLKEQQFDILLERALIHHIADLTACFQEANRVLKPNGRFIIQDRTPEDCALPGSETHIRGYFFEKHPKLIEKESIRRYSSHKVKTVLEQTGFHRIIELQYWETRKTYNDFDQLRDDLLNRTGRSILHELTDDELMDLVKFIETKIGHLQHINERDRWTLWIEEK</sequence>
<dbReference type="InterPro" id="IPR025714">
    <property type="entry name" value="Methyltranfer_dom"/>
</dbReference>
<dbReference type="PANTHER" id="PTHR43591:SF109">
    <property type="entry name" value="METHYLTRANSFERASE TYPE 11 DOMAIN-CONTAINING PROTEIN"/>
    <property type="match status" value="1"/>
</dbReference>
<dbReference type="Pfam" id="PF13847">
    <property type="entry name" value="Methyltransf_31"/>
    <property type="match status" value="1"/>
</dbReference>
<evidence type="ECO:0000313" key="3">
    <source>
        <dbReference type="Proteomes" id="UP000679992"/>
    </source>
</evidence>
<name>A0ABQ4MDX7_9BACL</name>
<feature type="domain" description="Methyltransferase" evidence="1">
    <location>
        <begin position="34"/>
        <end position="138"/>
    </location>
</feature>
<keyword evidence="3" id="KW-1185">Reference proteome</keyword>
<dbReference type="CDD" id="cd02440">
    <property type="entry name" value="AdoMet_MTases"/>
    <property type="match status" value="1"/>
</dbReference>
<keyword evidence="2" id="KW-0808">Transferase</keyword>
<protein>
    <submittedName>
        <fullName evidence="2">SAM-dependent methyltransferase</fullName>
    </submittedName>
</protein>
<dbReference type="SUPFAM" id="SSF53335">
    <property type="entry name" value="S-adenosyl-L-methionine-dependent methyltransferases"/>
    <property type="match status" value="1"/>
</dbReference>
<evidence type="ECO:0000259" key="1">
    <source>
        <dbReference type="Pfam" id="PF13847"/>
    </source>
</evidence>
<dbReference type="EMBL" id="BOSL01000007">
    <property type="protein sequence ID" value="GIP53620.1"/>
    <property type="molecule type" value="Genomic_DNA"/>
</dbReference>